<dbReference type="Proteomes" id="UP000037551">
    <property type="component" value="Unassembled WGS sequence"/>
</dbReference>
<dbReference type="InterPro" id="IPR012893">
    <property type="entry name" value="HipA-like_C"/>
</dbReference>
<dbReference type="OrthoDB" id="9805913at2"/>
<dbReference type="RefSeq" id="WP_048724565.1">
    <property type="nucleotide sequence ID" value="NZ_LFMW01000007.1"/>
</dbReference>
<comment type="similarity">
    <text evidence="1">Belongs to the HipA Ser/Thr kinase family.</text>
</comment>
<dbReference type="InterPro" id="IPR052028">
    <property type="entry name" value="HipA_Ser/Thr_kinase"/>
</dbReference>
<organism evidence="6 7">
    <name type="scientific">Pseudomonas fildesensis</name>
    <dbReference type="NCBI Taxonomy" id="1674920"/>
    <lineage>
        <taxon>Bacteria</taxon>
        <taxon>Pseudomonadati</taxon>
        <taxon>Pseudomonadota</taxon>
        <taxon>Gammaproteobacteria</taxon>
        <taxon>Pseudomonadales</taxon>
        <taxon>Pseudomonadaceae</taxon>
        <taxon>Pseudomonas</taxon>
    </lineage>
</organism>
<dbReference type="Pfam" id="PF13657">
    <property type="entry name" value="Couple_hipA"/>
    <property type="match status" value="1"/>
</dbReference>
<dbReference type="Gene3D" id="1.10.1070.20">
    <property type="match status" value="1"/>
</dbReference>
<accession>A0A0J8G397</accession>
<dbReference type="InterPro" id="IPR017508">
    <property type="entry name" value="HipA_N1"/>
</dbReference>
<dbReference type="GO" id="GO:0004674">
    <property type="term" value="F:protein serine/threonine kinase activity"/>
    <property type="evidence" value="ECO:0007669"/>
    <property type="project" value="TreeGrafter"/>
</dbReference>
<dbReference type="PATRIC" id="fig|1674920.3.peg.5417"/>
<evidence type="ECO:0000256" key="2">
    <source>
        <dbReference type="ARBA" id="ARBA00022679"/>
    </source>
</evidence>
<feature type="domain" description="HipA-like C-terminal" evidence="4">
    <location>
        <begin position="165"/>
        <end position="367"/>
    </location>
</feature>
<evidence type="ECO:0000313" key="7">
    <source>
        <dbReference type="Proteomes" id="UP000037551"/>
    </source>
</evidence>
<evidence type="ECO:0000313" key="6">
    <source>
        <dbReference type="EMBL" id="KMT55454.1"/>
    </source>
</evidence>
<sequence>MKPIELKHTESLTVLKDGIKVGELHKADGKGIYFIYDQVWLATGFNLSPLTMAFNDKPQLAKDPNLFDGLHGPFADSLPDGWGLLLMDRFFNSHFSDGTALTATALDRLAYIGDRGMGAFEYQPKADKTALTGPEDIAQLYEASIKVQQGDTAAVLTKLRLAGGSPGGARPKAIVALSADGNHATSAFTALKPGYSHWIVKFRALNEPVETGGIEFAYAQMARDAGVHMAQSSILNVKMPDNTVENFFATKRFDREGDRKIHMMTVSALMYANFRTPSIDYPSLLKLTQVMTKDAGEVEKMARLMIFNALSHNHDDHAKNFAFLCHEPSKRTEQESWKMAPGYDVTFSTALGEHTSGFGGRNPGKPTRKRIQEICKDYKYLDADAYIDQTLAALMKWRGVFDQLNIPKRAGSGIFNVLERLHKDFEKV</sequence>
<reference evidence="6 7" key="1">
    <citation type="submission" date="2015-06" db="EMBL/GenBank/DDBJ databases">
        <title>Draft genome sequence of an Antarctic Pseudomonas sp. strain KG01 with full potential for biotechnological applications.</title>
        <authorList>
            <person name="Pavlov M.S."/>
            <person name="Lira F."/>
            <person name="Martinez J.L."/>
            <person name="Marshall S.H."/>
        </authorList>
    </citation>
    <scope>NUCLEOTIDE SEQUENCE [LARGE SCALE GENOMIC DNA]</scope>
    <source>
        <strain evidence="6 7">KG01</strain>
    </source>
</reference>
<keyword evidence="2" id="KW-0808">Transferase</keyword>
<dbReference type="EMBL" id="LFMW01000007">
    <property type="protein sequence ID" value="KMT55454.1"/>
    <property type="molecule type" value="Genomic_DNA"/>
</dbReference>
<comment type="caution">
    <text evidence="6">The sequence shown here is derived from an EMBL/GenBank/DDBJ whole genome shotgun (WGS) entry which is preliminary data.</text>
</comment>
<evidence type="ECO:0000256" key="3">
    <source>
        <dbReference type="ARBA" id="ARBA00022777"/>
    </source>
</evidence>
<dbReference type="PANTHER" id="PTHR37419">
    <property type="entry name" value="SERINE/THREONINE-PROTEIN KINASE TOXIN HIPA"/>
    <property type="match status" value="1"/>
</dbReference>
<dbReference type="STRING" id="1674920.ACR52_12925"/>
<proteinExistence type="inferred from homology"/>
<keyword evidence="3" id="KW-0418">Kinase</keyword>
<dbReference type="AlphaFoldDB" id="A0A0J8G397"/>
<keyword evidence="7" id="KW-1185">Reference proteome</keyword>
<evidence type="ECO:0000256" key="1">
    <source>
        <dbReference type="ARBA" id="ARBA00010164"/>
    </source>
</evidence>
<dbReference type="GO" id="GO:0005829">
    <property type="term" value="C:cytosol"/>
    <property type="evidence" value="ECO:0007669"/>
    <property type="project" value="TreeGrafter"/>
</dbReference>
<feature type="domain" description="HipA N-terminal subdomain 1" evidence="5">
    <location>
        <begin position="12"/>
        <end position="122"/>
    </location>
</feature>
<evidence type="ECO:0000259" key="5">
    <source>
        <dbReference type="Pfam" id="PF13657"/>
    </source>
</evidence>
<evidence type="ECO:0000259" key="4">
    <source>
        <dbReference type="Pfam" id="PF07804"/>
    </source>
</evidence>
<name>A0A0J8G397_9PSED</name>
<dbReference type="Pfam" id="PF07804">
    <property type="entry name" value="HipA_C"/>
    <property type="match status" value="1"/>
</dbReference>
<gene>
    <name evidence="6" type="ORF">ACR52_12925</name>
</gene>
<dbReference type="PANTHER" id="PTHR37419:SF8">
    <property type="entry name" value="TOXIN YJJJ"/>
    <property type="match status" value="1"/>
</dbReference>
<protein>
    <submittedName>
        <fullName evidence="6">Transcriptional regulator</fullName>
    </submittedName>
</protein>